<evidence type="ECO:0000256" key="1">
    <source>
        <dbReference type="ARBA" id="ARBA00022475"/>
    </source>
</evidence>
<dbReference type="Proteomes" id="UP000291758">
    <property type="component" value="Chromosome"/>
</dbReference>
<dbReference type="InterPro" id="IPR003770">
    <property type="entry name" value="MLTG-like"/>
</dbReference>
<dbReference type="PANTHER" id="PTHR30518">
    <property type="entry name" value="ENDOLYTIC MUREIN TRANSGLYCOSYLASE"/>
    <property type="match status" value="1"/>
</dbReference>
<dbReference type="OrthoDB" id="9814591at2"/>
<dbReference type="HAMAP" id="MF_02065">
    <property type="entry name" value="MltG"/>
    <property type="match status" value="1"/>
</dbReference>
<organism evidence="9 10">
    <name type="scientific">Xylanimonas allomyrinae</name>
    <dbReference type="NCBI Taxonomy" id="2509459"/>
    <lineage>
        <taxon>Bacteria</taxon>
        <taxon>Bacillati</taxon>
        <taxon>Actinomycetota</taxon>
        <taxon>Actinomycetes</taxon>
        <taxon>Micrococcales</taxon>
        <taxon>Promicromonosporaceae</taxon>
        <taxon>Xylanimonas</taxon>
    </lineage>
</organism>
<evidence type="ECO:0000256" key="3">
    <source>
        <dbReference type="ARBA" id="ARBA00022989"/>
    </source>
</evidence>
<accession>A0A4P6ELX6</accession>
<sequence length="378" mass="40041">MTDRSDPRVRPRPTASRGRAGARDRAAARRRRRRHRICLTVATCVALVAGVAVGAVAGDVAAVRTLVDRATAADFGGPGEEPVLVDIPAGATGATIGGILADADVVASVAAFTTAFARHPGAASIQPGTVELLTGMRAADAVEHLLRNDRIMVRVTVPEGFTLEQVLDRVAAQTEISRSDLDAAVADPGSIGLPEMAGGVVEGWLFPATYTVEQGDTATSLLARMVAQTTRELDRLGVPAERRQSIITEASIIEREAPEGYRGKVARVITNRLAIGMPLGMDAIDSYGLGIPAHLITRAQFNDPDLPFASRVHRGLPPTPIGNPGVAAIQAASAPTPGDWLWFVTVDLHTGETKFTDDYNVFLGYRRQFQTWAAANGF</sequence>
<keyword evidence="10" id="KW-1185">Reference proteome</keyword>
<gene>
    <name evidence="7 9" type="primary">mltG</name>
    <name evidence="9" type="ORF">ET495_05005</name>
</gene>
<dbReference type="EMBL" id="CP035495">
    <property type="protein sequence ID" value="QAY62723.1"/>
    <property type="molecule type" value="Genomic_DNA"/>
</dbReference>
<evidence type="ECO:0000313" key="9">
    <source>
        <dbReference type="EMBL" id="QAY62723.1"/>
    </source>
</evidence>
<dbReference type="GO" id="GO:0071555">
    <property type="term" value="P:cell wall organization"/>
    <property type="evidence" value="ECO:0007669"/>
    <property type="project" value="UniProtKB-KW"/>
</dbReference>
<keyword evidence="3 7" id="KW-1133">Transmembrane helix</keyword>
<keyword evidence="4 7" id="KW-0472">Membrane</keyword>
<dbReference type="GO" id="GO:0008932">
    <property type="term" value="F:lytic endotransglycosylase activity"/>
    <property type="evidence" value="ECO:0007669"/>
    <property type="project" value="UniProtKB-UniRule"/>
</dbReference>
<name>A0A4P6ELX6_9MICO</name>
<evidence type="ECO:0000256" key="6">
    <source>
        <dbReference type="ARBA" id="ARBA00023316"/>
    </source>
</evidence>
<dbReference type="PANTHER" id="PTHR30518:SF2">
    <property type="entry name" value="ENDOLYTIC MUREIN TRANSGLYCOSYLASE"/>
    <property type="match status" value="1"/>
</dbReference>
<keyword evidence="5 7" id="KW-0456">Lyase</keyword>
<keyword evidence="6 7" id="KW-0961">Cell wall biogenesis/degradation</keyword>
<feature type="site" description="Important for catalytic activity" evidence="7">
    <location>
        <position position="256"/>
    </location>
</feature>
<dbReference type="GO" id="GO:0009252">
    <property type="term" value="P:peptidoglycan biosynthetic process"/>
    <property type="evidence" value="ECO:0007669"/>
    <property type="project" value="UniProtKB-UniRule"/>
</dbReference>
<dbReference type="GO" id="GO:0005886">
    <property type="term" value="C:plasma membrane"/>
    <property type="evidence" value="ECO:0007669"/>
    <property type="project" value="UniProtKB-UniRule"/>
</dbReference>
<evidence type="ECO:0000256" key="7">
    <source>
        <dbReference type="HAMAP-Rule" id="MF_02065"/>
    </source>
</evidence>
<dbReference type="NCBIfam" id="TIGR00247">
    <property type="entry name" value="endolytic transglycosylase MltG"/>
    <property type="match status" value="1"/>
</dbReference>
<dbReference type="EC" id="4.2.2.29" evidence="7"/>
<evidence type="ECO:0000256" key="5">
    <source>
        <dbReference type="ARBA" id="ARBA00023239"/>
    </source>
</evidence>
<evidence type="ECO:0000313" key="10">
    <source>
        <dbReference type="Proteomes" id="UP000291758"/>
    </source>
</evidence>
<reference evidence="9 10" key="1">
    <citation type="submission" date="2019-01" db="EMBL/GenBank/DDBJ databases">
        <title>Genome sequencing of strain 2JSPR-7.</title>
        <authorList>
            <person name="Heo J."/>
            <person name="Kim S.-J."/>
            <person name="Kim J.-S."/>
            <person name="Hong S.-B."/>
            <person name="Kwon S.-W."/>
        </authorList>
    </citation>
    <scope>NUCLEOTIDE SEQUENCE [LARGE SCALE GENOMIC DNA]</scope>
    <source>
        <strain evidence="9 10">2JSPR-7</strain>
    </source>
</reference>
<comment type="similarity">
    <text evidence="7">Belongs to the transglycosylase MltG family.</text>
</comment>
<evidence type="ECO:0000256" key="2">
    <source>
        <dbReference type="ARBA" id="ARBA00022692"/>
    </source>
</evidence>
<dbReference type="RefSeq" id="WP_129203131.1">
    <property type="nucleotide sequence ID" value="NZ_CP035495.1"/>
</dbReference>
<evidence type="ECO:0000256" key="4">
    <source>
        <dbReference type="ARBA" id="ARBA00023136"/>
    </source>
</evidence>
<protein>
    <recommendedName>
        <fullName evidence="7">Endolytic murein transglycosylase</fullName>
        <ecNumber evidence="7">4.2.2.29</ecNumber>
    </recommendedName>
    <alternativeName>
        <fullName evidence="7">Peptidoglycan lytic transglycosylase</fullName>
    </alternativeName>
    <alternativeName>
        <fullName evidence="7">Peptidoglycan polymerization terminase</fullName>
    </alternativeName>
</protein>
<comment type="catalytic activity">
    <reaction evidence="7">
        <text>a peptidoglycan chain = a peptidoglycan chain with N-acetyl-1,6-anhydromuramyl-[peptide] at the reducing end + a peptidoglycan chain with N-acetylglucosamine at the non-reducing end.</text>
        <dbReference type="EC" id="4.2.2.29"/>
    </reaction>
</comment>
<feature type="region of interest" description="Disordered" evidence="8">
    <location>
        <begin position="1"/>
        <end position="29"/>
    </location>
</feature>
<dbReference type="KEGG" id="xyl:ET495_05005"/>
<keyword evidence="1 7" id="KW-1003">Cell membrane</keyword>
<dbReference type="Pfam" id="PF02618">
    <property type="entry name" value="YceG"/>
    <property type="match status" value="1"/>
</dbReference>
<evidence type="ECO:0000256" key="8">
    <source>
        <dbReference type="SAM" id="MobiDB-lite"/>
    </source>
</evidence>
<dbReference type="Gene3D" id="3.30.1490.480">
    <property type="entry name" value="Endolytic murein transglycosylase"/>
    <property type="match status" value="1"/>
</dbReference>
<proteinExistence type="inferred from homology"/>
<comment type="function">
    <text evidence="7">Functions as a peptidoglycan terminase that cleaves nascent peptidoglycan strands endolytically to terminate their elongation.</text>
</comment>
<keyword evidence="2 7" id="KW-0812">Transmembrane</keyword>
<dbReference type="AlphaFoldDB" id="A0A4P6ELX6"/>